<gene>
    <name evidence="2" type="ORF">ATNIH1004_000401</name>
</gene>
<feature type="region of interest" description="Disordered" evidence="1">
    <location>
        <begin position="454"/>
        <end position="473"/>
    </location>
</feature>
<feature type="region of interest" description="Disordered" evidence="1">
    <location>
        <begin position="479"/>
        <end position="501"/>
    </location>
</feature>
<feature type="compositionally biased region" description="Polar residues" evidence="1">
    <location>
        <begin position="951"/>
        <end position="968"/>
    </location>
</feature>
<protein>
    <submittedName>
        <fullName evidence="2">Uncharacterized protein</fullName>
    </submittedName>
</protein>
<feature type="compositionally biased region" description="Basic and acidic residues" evidence="1">
    <location>
        <begin position="878"/>
        <end position="889"/>
    </location>
</feature>
<feature type="compositionally biased region" description="Polar residues" evidence="1">
    <location>
        <begin position="46"/>
        <end position="64"/>
    </location>
</feature>
<dbReference type="OrthoDB" id="4479550at2759"/>
<dbReference type="AlphaFoldDB" id="A0A5M9N2V1"/>
<feature type="compositionally biased region" description="Polar residues" evidence="1">
    <location>
        <begin position="492"/>
        <end position="501"/>
    </location>
</feature>
<evidence type="ECO:0000313" key="3">
    <source>
        <dbReference type="Proteomes" id="UP000324241"/>
    </source>
</evidence>
<sequence length="1116" mass="121505">MAPKSPAVTPSGMKTKTSGPNLKGILKRRDVSEPIPGGAKRRQIHTKSSAPTLKSHNVTGSFPETSGRHQLLNKFSAPGFKSKRSEPYLTKSVTLTSSLRERGAPRSPLVPPQVPGLRKETSSWTVGATDKNPSAPRFMAFEKAKEIKPVRYRPCPKTTEFKMPTIIGCKPSRLRAVELAAKRETRSERILKAVRDPRGMVVKKCKGVMRNCTQMRVLKRVHGCLNTAKLGGSKRTKQVEYKPIYRLRQIRRASVFLSLPKPQRPLSVASVEDAVLGNRRRFSTVATFSKSASASAFSLLNSGNGQGTEAQGKSVNEVEDDDRKVRASLIPYREWLVFLQGNTNPYNEDEESQKPTPPETPVPDQTHVRPLFSLSEDAFRNSPPSPPTSEDPLDSPSPTPSEVTITPANAHHFLKMSPSTASSSHDPFVDFPQTVREEKGDGKPCASHTVSIESAAHEAGRSSSSSEEEAHTLQPLRYRPGCETAGVDPAPNVSQPARDTKTQTYSRVLRGPAHLQAQVPALAGHKGARATPEPRSSIPVAIRKHSVEQMPNSQNEPGDTFSGGIRMVEKPRGPRPHQKKTAQKEPISKTERAESISSSSVSDWDFNDEPKRPTNVYTGEYRQRDKPHHGPTLKIAPSAEKIIMGAASEGSDYVVTQRSNPALVEYSDTPKRLQKKQNTDKEVADASPQSPDSSERTPLARNFCRPQISLEGFSRRDFSGRELAIQRKALHSPSSPSLSRSPAHSSPGPGPSVPSIPAEHRASDKGSVSATPPKSPLRALAPDSHGGGGSGPGSVTTTVRRFPPRTSSLQAVADFPIHSETASPADADHKRDVTFDDIVPKHPGGKVQVAPSGTGDRLVDSRSTRVLDSFRSIFKSRSTTEKGRGRQNENEPPGAASKDTTADSAKPTKDVDDGKSMKAKAKGWARTTRSSISPETQTTEDVRTPSFARPTKSTRTKAASNSRLQTPLQPDGRIRRAAAAAAASTGSPKRSSGAYRRSHVLMPQRISTPSRPIGSAHAIAMVMKDEAQDLSRKLDDIPICITDLCSKARDADTPVKREKYLKLALTLQQQFSDYGAAEKEAVEAEVLMEKKRGEKCVAENCLFEHFSHILAVMEED</sequence>
<dbReference type="GeneID" id="54323103"/>
<dbReference type="Proteomes" id="UP000324241">
    <property type="component" value="Unassembled WGS sequence"/>
</dbReference>
<feature type="region of interest" description="Disordered" evidence="1">
    <location>
        <begin position="302"/>
        <end position="321"/>
    </location>
</feature>
<feature type="compositionally biased region" description="Low complexity" evidence="1">
    <location>
        <begin position="793"/>
        <end position="808"/>
    </location>
</feature>
<feature type="compositionally biased region" description="Basic and acidic residues" evidence="1">
    <location>
        <begin position="826"/>
        <end position="840"/>
    </location>
</feature>
<feature type="region of interest" description="Disordered" evidence="1">
    <location>
        <begin position="665"/>
        <end position="703"/>
    </location>
</feature>
<feature type="compositionally biased region" description="Basic and acidic residues" evidence="1">
    <location>
        <begin position="906"/>
        <end position="916"/>
    </location>
</feature>
<feature type="compositionally biased region" description="Low complexity" evidence="1">
    <location>
        <begin position="731"/>
        <end position="747"/>
    </location>
</feature>
<feature type="compositionally biased region" description="Polar residues" evidence="1">
    <location>
        <begin position="927"/>
        <end position="939"/>
    </location>
</feature>
<dbReference type="RefSeq" id="XP_033430874.1">
    <property type="nucleotide sequence ID" value="XM_033565117.1"/>
</dbReference>
<organism evidence="2 3">
    <name type="scientific">Aspergillus tanneri</name>
    <dbReference type="NCBI Taxonomy" id="1220188"/>
    <lineage>
        <taxon>Eukaryota</taxon>
        <taxon>Fungi</taxon>
        <taxon>Dikarya</taxon>
        <taxon>Ascomycota</taxon>
        <taxon>Pezizomycotina</taxon>
        <taxon>Eurotiomycetes</taxon>
        <taxon>Eurotiomycetidae</taxon>
        <taxon>Eurotiales</taxon>
        <taxon>Aspergillaceae</taxon>
        <taxon>Aspergillus</taxon>
        <taxon>Aspergillus subgen. Circumdati</taxon>
    </lineage>
</organism>
<feature type="region of interest" description="Disordered" evidence="1">
    <location>
        <begin position="729"/>
        <end position="995"/>
    </location>
</feature>
<evidence type="ECO:0000313" key="2">
    <source>
        <dbReference type="EMBL" id="KAA8651513.1"/>
    </source>
</evidence>
<feature type="compositionally biased region" description="Polar residues" evidence="1">
    <location>
        <begin position="302"/>
        <end position="314"/>
    </location>
</feature>
<feature type="compositionally biased region" description="Pro residues" evidence="1">
    <location>
        <begin position="383"/>
        <end position="399"/>
    </location>
</feature>
<evidence type="ECO:0000256" key="1">
    <source>
        <dbReference type="SAM" id="MobiDB-lite"/>
    </source>
</evidence>
<name>A0A5M9N2V1_9EURO</name>
<feature type="region of interest" description="Disordered" evidence="1">
    <location>
        <begin position="100"/>
        <end position="131"/>
    </location>
</feature>
<comment type="caution">
    <text evidence="2">The sequence shown here is derived from an EMBL/GenBank/DDBJ whole genome shotgun (WGS) entry which is preliminary data.</text>
</comment>
<reference evidence="2 3" key="1">
    <citation type="submission" date="2019-08" db="EMBL/GenBank/DDBJ databases">
        <title>The genome sequence of a newly discovered highly antifungal drug resistant Aspergillus species, Aspergillus tanneri NIH 1004.</title>
        <authorList>
            <person name="Mounaud S."/>
            <person name="Singh I."/>
            <person name="Joardar V."/>
            <person name="Pakala S."/>
            <person name="Pakala S."/>
            <person name="Venepally P."/>
            <person name="Chung J.K."/>
            <person name="Losada L."/>
            <person name="Nierman W.C."/>
        </authorList>
    </citation>
    <scope>NUCLEOTIDE SEQUENCE [LARGE SCALE GENOMIC DNA]</scope>
    <source>
        <strain evidence="2 3">NIH1004</strain>
    </source>
</reference>
<feature type="region of interest" description="Disordered" evidence="1">
    <location>
        <begin position="1"/>
        <end position="69"/>
    </location>
</feature>
<feature type="compositionally biased region" description="Basic and acidic residues" evidence="1">
    <location>
        <begin position="582"/>
        <end position="594"/>
    </location>
</feature>
<dbReference type="VEuPathDB" id="FungiDB:EYZ11_002731"/>
<feature type="region of interest" description="Disordered" evidence="1">
    <location>
        <begin position="343"/>
        <end position="405"/>
    </location>
</feature>
<dbReference type="EMBL" id="QUQM01000002">
    <property type="protein sequence ID" value="KAA8651513.1"/>
    <property type="molecule type" value="Genomic_DNA"/>
</dbReference>
<proteinExistence type="predicted"/>
<feature type="region of interest" description="Disordered" evidence="1">
    <location>
        <begin position="545"/>
        <end position="633"/>
    </location>
</feature>
<accession>A0A5M9N2V1</accession>